<evidence type="ECO:0000313" key="3">
    <source>
        <dbReference type="Proteomes" id="UP000092555"/>
    </source>
</evidence>
<dbReference type="STRING" id="869754.A0A1A0HGB1"/>
<dbReference type="PANTHER" id="PTHR34826:SF2">
    <property type="entry name" value="UPF0590 PROTEIN C409.17C"/>
    <property type="match status" value="1"/>
</dbReference>
<feature type="domain" description="Domain of unknown function at the cortex 1" evidence="1">
    <location>
        <begin position="7"/>
        <end position="281"/>
    </location>
</feature>
<dbReference type="RefSeq" id="XP_018713398.1">
    <property type="nucleotide sequence ID" value="XM_018859345.1"/>
</dbReference>
<evidence type="ECO:0000313" key="2">
    <source>
        <dbReference type="EMBL" id="OBA22917.1"/>
    </source>
</evidence>
<accession>A0A1A0HGB1</accession>
<dbReference type="GeneID" id="30032320"/>
<reference evidence="2 3" key="1">
    <citation type="submission" date="2016-05" db="EMBL/GenBank/DDBJ databases">
        <title>Comparative genomics of biotechnologically important yeasts.</title>
        <authorList>
            <consortium name="DOE Joint Genome Institute"/>
            <person name="Riley R."/>
            <person name="Haridas S."/>
            <person name="Wolfe K.H."/>
            <person name="Lopes M.R."/>
            <person name="Hittinger C.T."/>
            <person name="Goker M."/>
            <person name="Salamov A."/>
            <person name="Wisecaver J."/>
            <person name="Long T.M."/>
            <person name="Aerts A.L."/>
            <person name="Barry K."/>
            <person name="Choi C."/>
            <person name="Clum A."/>
            <person name="Coughlan A.Y."/>
            <person name="Deshpande S."/>
            <person name="Douglass A.P."/>
            <person name="Hanson S.J."/>
            <person name="Klenk H.-P."/>
            <person name="LaButti K."/>
            <person name="Lapidus A."/>
            <person name="Lindquist E."/>
            <person name="Lipzen A."/>
            <person name="Meier-kolthoff J.P."/>
            <person name="Ohm R.A."/>
            <person name="Otillar R.P."/>
            <person name="Pangilinan J."/>
            <person name="Peng Y."/>
            <person name="Rokas A."/>
            <person name="Rosa C.A."/>
            <person name="Scheuner C."/>
            <person name="Sibirny A.A."/>
            <person name="Slot J.C."/>
            <person name="Stielow J.B."/>
            <person name="Sun H."/>
            <person name="Kurtzman C.P."/>
            <person name="Blackwell M."/>
            <person name="Grigoriev I.V."/>
            <person name="Jeffries T.W."/>
        </authorList>
    </citation>
    <scope>NUCLEOTIDE SEQUENCE [LARGE SCALE GENOMIC DNA]</scope>
    <source>
        <strain evidence="2 3">NRRL YB-4993</strain>
    </source>
</reference>
<dbReference type="InterPro" id="IPR013897">
    <property type="entry name" value="Duc1"/>
</dbReference>
<proteinExistence type="predicted"/>
<protein>
    <submittedName>
        <fullName evidence="2">DUF1769-domain-containing protein</fullName>
    </submittedName>
</protein>
<name>A0A1A0HGB1_9ASCO</name>
<dbReference type="PANTHER" id="PTHR34826">
    <property type="entry name" value="UPF0590 PROTEIN C409.17C"/>
    <property type="match status" value="1"/>
</dbReference>
<dbReference type="Proteomes" id="UP000092555">
    <property type="component" value="Unassembled WGS sequence"/>
</dbReference>
<organism evidence="2 3">
    <name type="scientific">Metschnikowia bicuspidata var. bicuspidata NRRL YB-4993</name>
    <dbReference type="NCBI Taxonomy" id="869754"/>
    <lineage>
        <taxon>Eukaryota</taxon>
        <taxon>Fungi</taxon>
        <taxon>Dikarya</taxon>
        <taxon>Ascomycota</taxon>
        <taxon>Saccharomycotina</taxon>
        <taxon>Pichiomycetes</taxon>
        <taxon>Metschnikowiaceae</taxon>
        <taxon>Metschnikowia</taxon>
    </lineage>
</organism>
<dbReference type="OrthoDB" id="2119945at2759"/>
<comment type="caution">
    <text evidence="2">The sequence shown here is derived from an EMBL/GenBank/DDBJ whole genome shotgun (WGS) entry which is preliminary data.</text>
</comment>
<keyword evidence="3" id="KW-1185">Reference proteome</keyword>
<dbReference type="AlphaFoldDB" id="A0A1A0HGB1"/>
<evidence type="ECO:0000259" key="1">
    <source>
        <dbReference type="Pfam" id="PF08588"/>
    </source>
</evidence>
<gene>
    <name evidence="2" type="ORF">METBIDRAFT_9263</name>
</gene>
<dbReference type="Pfam" id="PF08588">
    <property type="entry name" value="Duc1"/>
    <property type="match status" value="1"/>
</dbReference>
<sequence length="288" mass="32654">MSVKKKLLIQVGSLQHQDITVPVNTGNPVEVSTELGTFSVSVFIRNFEGSSKHKSNSLYNAFDKKYLDGTHVQDQSSTQSELPNLRILVKYIPNSNINGSNLFFGNECPVSVKDYVPATLMSTGLRLFKWFLNPTIESDLYGESPFIYGLALNSFSKLGTADVSAADFIRNENDSLEWNEQVPPLASIHERRKYFCNVDHSKKFNFEKSKSYYMMFDTNFLKLGDSSYNVSIPAFGKKTFDVNILRFANDKLDNINWTIKQSVNSSLREGIYGLVLNFRLVEESEPDE</sequence>
<dbReference type="EMBL" id="LXTC01000001">
    <property type="protein sequence ID" value="OBA22917.1"/>
    <property type="molecule type" value="Genomic_DNA"/>
</dbReference>